<comment type="caution">
    <text evidence="2">The sequence shown here is derived from an EMBL/GenBank/DDBJ whole genome shotgun (WGS) entry which is preliminary data.</text>
</comment>
<proteinExistence type="predicted"/>
<reference evidence="2 3" key="1">
    <citation type="journal article" date="2023" name="bioRxiv">
        <title>Conserved and derived expression patterns and positive selection on dental genes reveal complex evolutionary context of ever-growing rodent molars.</title>
        <authorList>
            <person name="Calamari Z.T."/>
            <person name="Song A."/>
            <person name="Cohen E."/>
            <person name="Akter M."/>
            <person name="Roy R.D."/>
            <person name="Hallikas O."/>
            <person name="Christensen M.M."/>
            <person name="Li P."/>
            <person name="Marangoni P."/>
            <person name="Jernvall J."/>
            <person name="Klein O.D."/>
        </authorList>
    </citation>
    <scope>NUCLEOTIDE SEQUENCE [LARGE SCALE GENOMIC DNA]</scope>
    <source>
        <strain evidence="2">V071</strain>
    </source>
</reference>
<accession>A0AAW0H5Z2</accession>
<name>A0AAW0H5Z2_MYOGA</name>
<evidence type="ECO:0000256" key="1">
    <source>
        <dbReference type="SAM" id="MobiDB-lite"/>
    </source>
</evidence>
<keyword evidence="3" id="KW-1185">Reference proteome</keyword>
<gene>
    <name evidence="2" type="ORF">U0070_008659</name>
</gene>
<organism evidence="2 3">
    <name type="scientific">Myodes glareolus</name>
    <name type="common">Bank vole</name>
    <name type="synonym">Clethrionomys glareolus</name>
    <dbReference type="NCBI Taxonomy" id="447135"/>
    <lineage>
        <taxon>Eukaryota</taxon>
        <taxon>Metazoa</taxon>
        <taxon>Chordata</taxon>
        <taxon>Craniata</taxon>
        <taxon>Vertebrata</taxon>
        <taxon>Euteleostomi</taxon>
        <taxon>Mammalia</taxon>
        <taxon>Eutheria</taxon>
        <taxon>Euarchontoglires</taxon>
        <taxon>Glires</taxon>
        <taxon>Rodentia</taxon>
        <taxon>Myomorpha</taxon>
        <taxon>Muroidea</taxon>
        <taxon>Cricetidae</taxon>
        <taxon>Arvicolinae</taxon>
        <taxon>Myodes</taxon>
    </lineage>
</organism>
<protein>
    <submittedName>
        <fullName evidence="2">Uncharacterized protein</fullName>
    </submittedName>
</protein>
<feature type="region of interest" description="Disordered" evidence="1">
    <location>
        <begin position="1"/>
        <end position="50"/>
    </location>
</feature>
<sequence length="97" mass="10376">MYCGETQTSFSNALWGRGGGPASKTRKKAAPGEATQDLGQTPPLALPGSGTAPVVLRLQRATDYISHNAPRDGLGLAKRLEPGLRHQRPVKAVFLRR</sequence>
<evidence type="ECO:0000313" key="2">
    <source>
        <dbReference type="EMBL" id="KAK7797101.1"/>
    </source>
</evidence>
<evidence type="ECO:0000313" key="3">
    <source>
        <dbReference type="Proteomes" id="UP001488838"/>
    </source>
</evidence>
<feature type="compositionally biased region" description="Polar residues" evidence="1">
    <location>
        <begin position="1"/>
        <end position="12"/>
    </location>
</feature>
<dbReference type="AlphaFoldDB" id="A0AAW0H5Z2"/>
<dbReference type="Proteomes" id="UP001488838">
    <property type="component" value="Unassembled WGS sequence"/>
</dbReference>
<dbReference type="EMBL" id="JBBHLL010000901">
    <property type="protein sequence ID" value="KAK7797101.1"/>
    <property type="molecule type" value="Genomic_DNA"/>
</dbReference>